<dbReference type="InterPro" id="IPR010987">
    <property type="entry name" value="Glutathione-S-Trfase_C-like"/>
</dbReference>
<protein>
    <submittedName>
        <fullName evidence="5">Glutathione S-transferase</fullName>
    </submittedName>
</protein>
<accession>A0A1C3VES8</accession>
<dbReference type="Proteomes" id="UP000186228">
    <property type="component" value="Unassembled WGS sequence"/>
</dbReference>
<dbReference type="PROSITE" id="PS50405">
    <property type="entry name" value="GST_CTER"/>
    <property type="match status" value="1"/>
</dbReference>
<dbReference type="Gene3D" id="3.40.30.10">
    <property type="entry name" value="Glutaredoxin"/>
    <property type="match status" value="1"/>
</dbReference>
<dbReference type="PANTHER" id="PTHR44051">
    <property type="entry name" value="GLUTATHIONE S-TRANSFERASE-RELATED"/>
    <property type="match status" value="1"/>
</dbReference>
<dbReference type="InterPro" id="IPR004045">
    <property type="entry name" value="Glutathione_S-Trfase_N"/>
</dbReference>
<evidence type="ECO:0000256" key="2">
    <source>
        <dbReference type="ARBA" id="ARBA00022679"/>
    </source>
</evidence>
<gene>
    <name evidence="5" type="ORF">GA0061100_105494</name>
</gene>
<dbReference type="InterPro" id="IPR040079">
    <property type="entry name" value="Glutathione_S-Trfase"/>
</dbReference>
<evidence type="ECO:0000313" key="5">
    <source>
        <dbReference type="EMBL" id="SCB26283.1"/>
    </source>
</evidence>
<dbReference type="EMBL" id="FMAC01000005">
    <property type="protein sequence ID" value="SCB26283.1"/>
    <property type="molecule type" value="Genomic_DNA"/>
</dbReference>
<evidence type="ECO:0000313" key="6">
    <source>
        <dbReference type="Proteomes" id="UP000186228"/>
    </source>
</evidence>
<dbReference type="PANTHER" id="PTHR44051:SF19">
    <property type="entry name" value="DISULFIDE-BOND OXIDOREDUCTASE YFCG"/>
    <property type="match status" value="1"/>
</dbReference>
<dbReference type="InterPro" id="IPR036282">
    <property type="entry name" value="Glutathione-S-Trfase_C_sf"/>
</dbReference>
<dbReference type="GO" id="GO:0016740">
    <property type="term" value="F:transferase activity"/>
    <property type="evidence" value="ECO:0007669"/>
    <property type="project" value="UniProtKB-KW"/>
</dbReference>
<proteinExistence type="inferred from homology"/>
<evidence type="ECO:0000259" key="4">
    <source>
        <dbReference type="PROSITE" id="PS50405"/>
    </source>
</evidence>
<name>A0A1C3VES8_9HYPH</name>
<feature type="domain" description="GST C-terminal" evidence="4">
    <location>
        <begin position="86"/>
        <end position="207"/>
    </location>
</feature>
<dbReference type="SUPFAM" id="SSF52833">
    <property type="entry name" value="Thioredoxin-like"/>
    <property type="match status" value="1"/>
</dbReference>
<dbReference type="InterPro" id="IPR036249">
    <property type="entry name" value="Thioredoxin-like_sf"/>
</dbReference>
<dbReference type="SFLD" id="SFLDG00358">
    <property type="entry name" value="Main_(cytGST)"/>
    <property type="match status" value="1"/>
</dbReference>
<dbReference type="PROSITE" id="PS50404">
    <property type="entry name" value="GST_NTER"/>
    <property type="match status" value="1"/>
</dbReference>
<dbReference type="OrthoDB" id="9810080at2"/>
<feature type="domain" description="GST N-terminal" evidence="3">
    <location>
        <begin position="1"/>
        <end position="81"/>
    </location>
</feature>
<organism evidence="5 6">
    <name type="scientific">Rhizobium hainanense</name>
    <dbReference type="NCBI Taxonomy" id="52131"/>
    <lineage>
        <taxon>Bacteria</taxon>
        <taxon>Pseudomonadati</taxon>
        <taxon>Pseudomonadota</taxon>
        <taxon>Alphaproteobacteria</taxon>
        <taxon>Hyphomicrobiales</taxon>
        <taxon>Rhizobiaceae</taxon>
        <taxon>Rhizobium/Agrobacterium group</taxon>
        <taxon>Rhizobium</taxon>
    </lineage>
</organism>
<dbReference type="AlphaFoldDB" id="A0A1C3VES8"/>
<dbReference type="SUPFAM" id="SSF47616">
    <property type="entry name" value="GST C-terminal domain-like"/>
    <property type="match status" value="1"/>
</dbReference>
<dbReference type="CDD" id="cd03047">
    <property type="entry name" value="GST_N_2"/>
    <property type="match status" value="1"/>
</dbReference>
<keyword evidence="2 5" id="KW-0808">Transferase</keyword>
<reference evidence="6" key="1">
    <citation type="submission" date="2016-08" db="EMBL/GenBank/DDBJ databases">
        <authorList>
            <person name="Varghese N."/>
            <person name="Submissions Spin"/>
        </authorList>
    </citation>
    <scope>NUCLEOTIDE SEQUENCE [LARGE SCALE GENOMIC DNA]</scope>
    <source>
        <strain evidence="6">CCBAU 57015</strain>
    </source>
</reference>
<evidence type="ECO:0000256" key="1">
    <source>
        <dbReference type="ARBA" id="ARBA00007409"/>
    </source>
</evidence>
<dbReference type="STRING" id="52131.GA0061100_105494"/>
<dbReference type="RefSeq" id="WP_075854274.1">
    <property type="nucleotide sequence ID" value="NZ_FMAC01000005.1"/>
</dbReference>
<dbReference type="Gene3D" id="1.20.1050.10">
    <property type="match status" value="1"/>
</dbReference>
<keyword evidence="6" id="KW-1185">Reference proteome</keyword>
<evidence type="ECO:0000259" key="3">
    <source>
        <dbReference type="PROSITE" id="PS50404"/>
    </source>
</evidence>
<dbReference type="SFLD" id="SFLDS00019">
    <property type="entry name" value="Glutathione_Transferase_(cytos"/>
    <property type="match status" value="1"/>
</dbReference>
<dbReference type="Pfam" id="PF02798">
    <property type="entry name" value="GST_N"/>
    <property type="match status" value="1"/>
</dbReference>
<sequence>MLTIFGYRASINVRKVLWLCEEMNPAYRMENWGGGTRSTSEPEFLRLNPVGMVPAIDDAGFVLWESNTILRYLAASRGRKDLLPDDARLRASIEKWMEWQVSDFNNSWRVAFQGLVRRNPDYQDKEVITRSVAAFSDLVARIGVEIDRQGGYVCGDSFTLADIPIGLSLHRWRALPAEKPHLPVIEAYYERLCSRRGFQMHGLNGGP</sequence>
<dbReference type="SFLD" id="SFLDG01150">
    <property type="entry name" value="Main.1:_Beta-like"/>
    <property type="match status" value="1"/>
</dbReference>
<comment type="similarity">
    <text evidence="1">Belongs to the GST superfamily.</text>
</comment>
<dbReference type="FunFam" id="3.40.30.10:FF:000039">
    <property type="entry name" value="Glutathione S-transferase domain"/>
    <property type="match status" value="1"/>
</dbReference>